<dbReference type="Gene3D" id="3.30.70.560">
    <property type="entry name" value="7,8-Dihydro-6-hydroxymethylpterin-pyrophosphokinase HPPK"/>
    <property type="match status" value="1"/>
</dbReference>
<name>A0ABS5CMW3_9BACL</name>
<evidence type="ECO:0000256" key="7">
    <source>
        <dbReference type="ARBA" id="ARBA00022840"/>
    </source>
</evidence>
<evidence type="ECO:0000313" key="11">
    <source>
        <dbReference type="Proteomes" id="UP000673394"/>
    </source>
</evidence>
<comment type="catalytic activity">
    <reaction evidence="1">
        <text>6-hydroxymethyl-7,8-dihydropterin + ATP = (7,8-dihydropterin-6-yl)methyl diphosphate + AMP + H(+)</text>
        <dbReference type="Rhea" id="RHEA:11412"/>
        <dbReference type="ChEBI" id="CHEBI:15378"/>
        <dbReference type="ChEBI" id="CHEBI:30616"/>
        <dbReference type="ChEBI" id="CHEBI:44841"/>
        <dbReference type="ChEBI" id="CHEBI:72950"/>
        <dbReference type="ChEBI" id="CHEBI:456215"/>
        <dbReference type="EC" id="2.7.6.3"/>
    </reaction>
</comment>
<dbReference type="Pfam" id="PF01288">
    <property type="entry name" value="HPPK"/>
    <property type="match status" value="1"/>
</dbReference>
<evidence type="ECO:0000256" key="6">
    <source>
        <dbReference type="ARBA" id="ARBA00022777"/>
    </source>
</evidence>
<gene>
    <name evidence="10" type="primary">folK</name>
    <name evidence="10" type="ORF">I8J30_31505</name>
</gene>
<dbReference type="GO" id="GO:0003848">
    <property type="term" value="F:2-amino-4-hydroxy-6-hydroxymethyldihydropteridine diphosphokinase activity"/>
    <property type="evidence" value="ECO:0007669"/>
    <property type="project" value="UniProtKB-EC"/>
</dbReference>
<dbReference type="EMBL" id="JAGKSP010000034">
    <property type="protein sequence ID" value="MBP3967205.1"/>
    <property type="molecule type" value="Genomic_DNA"/>
</dbReference>
<feature type="domain" description="7,8-dihydro-6-hydroxymethylpterin-pyrophosphokinase" evidence="9">
    <location>
        <begin position="107"/>
        <end position="118"/>
    </location>
</feature>
<dbReference type="Proteomes" id="UP000673394">
    <property type="component" value="Unassembled WGS sequence"/>
</dbReference>
<dbReference type="PROSITE" id="PS00794">
    <property type="entry name" value="HPPK"/>
    <property type="match status" value="1"/>
</dbReference>
<reference evidence="10 11" key="1">
    <citation type="submission" date="2021-04" db="EMBL/GenBank/DDBJ databases">
        <title>Paenibacillus sp. DLE-14 whole genome sequence.</title>
        <authorList>
            <person name="Ham Y.J."/>
        </authorList>
    </citation>
    <scope>NUCLEOTIDE SEQUENCE [LARGE SCALE GENOMIC DNA]</scope>
    <source>
        <strain evidence="10 11">DLE-14</strain>
    </source>
</reference>
<keyword evidence="8" id="KW-0289">Folate biosynthesis</keyword>
<proteinExistence type="predicted"/>
<dbReference type="InterPro" id="IPR000550">
    <property type="entry name" value="Hppk"/>
</dbReference>
<dbReference type="SUPFAM" id="SSF55083">
    <property type="entry name" value="6-hydroxymethyl-7,8-dihydropterin pyrophosphokinase, HPPK"/>
    <property type="match status" value="1"/>
</dbReference>
<evidence type="ECO:0000256" key="8">
    <source>
        <dbReference type="ARBA" id="ARBA00022909"/>
    </source>
</evidence>
<evidence type="ECO:0000313" key="10">
    <source>
        <dbReference type="EMBL" id="MBP3967205.1"/>
    </source>
</evidence>
<evidence type="ECO:0000256" key="5">
    <source>
        <dbReference type="ARBA" id="ARBA00022741"/>
    </source>
</evidence>
<sequence>MEPNSPQGIKDLNLTAQAHEAEAYIALGANVGDRQQQLRDALHLLDSHPAITVVRASAIYETDPVGYTDQPAFLNMAAALRTSLEPHDLLHAMLAMEQQLGRKRDIRWGPRTIDLDLLLYEGVTLAEEELTLPHPRMMERAFVLVPLSDVLAEEHSLQKQVKEIAKQALQDRGEGIALWNTINWPGASAHSES</sequence>
<evidence type="ECO:0000256" key="3">
    <source>
        <dbReference type="ARBA" id="ARBA00013253"/>
    </source>
</evidence>
<dbReference type="NCBIfam" id="TIGR01498">
    <property type="entry name" value="folK"/>
    <property type="match status" value="1"/>
</dbReference>
<dbReference type="InterPro" id="IPR035907">
    <property type="entry name" value="Hppk_sf"/>
</dbReference>
<keyword evidence="7" id="KW-0067">ATP-binding</keyword>
<evidence type="ECO:0000259" key="9">
    <source>
        <dbReference type="PROSITE" id="PS00794"/>
    </source>
</evidence>
<keyword evidence="6" id="KW-0418">Kinase</keyword>
<keyword evidence="5" id="KW-0547">Nucleotide-binding</keyword>
<organism evidence="10 11">
    <name type="scientific">Paenibacillus lignilyticus</name>
    <dbReference type="NCBI Taxonomy" id="1172615"/>
    <lineage>
        <taxon>Bacteria</taxon>
        <taxon>Bacillati</taxon>
        <taxon>Bacillota</taxon>
        <taxon>Bacilli</taxon>
        <taxon>Bacillales</taxon>
        <taxon>Paenibacillaceae</taxon>
        <taxon>Paenibacillus</taxon>
    </lineage>
</organism>
<keyword evidence="11" id="KW-1185">Reference proteome</keyword>
<protein>
    <recommendedName>
        <fullName evidence="3">2-amino-4-hydroxy-6-hydroxymethyldihydropteridine diphosphokinase</fullName>
        <ecNumber evidence="3">2.7.6.3</ecNumber>
    </recommendedName>
</protein>
<evidence type="ECO:0000256" key="1">
    <source>
        <dbReference type="ARBA" id="ARBA00000198"/>
    </source>
</evidence>
<keyword evidence="4 10" id="KW-0808">Transferase</keyword>
<comment type="pathway">
    <text evidence="2">Cofactor biosynthesis; tetrahydrofolate biosynthesis; 2-amino-4-hydroxy-6-hydroxymethyl-7,8-dihydropteridine diphosphate from 7,8-dihydroneopterin triphosphate: step 4/4.</text>
</comment>
<dbReference type="RefSeq" id="WP_210664321.1">
    <property type="nucleotide sequence ID" value="NZ_JAGKSP010000034.1"/>
</dbReference>
<accession>A0ABS5CMW3</accession>
<dbReference type="PANTHER" id="PTHR43071:SF1">
    <property type="entry name" value="2-AMINO-4-HYDROXY-6-HYDROXYMETHYLDIHYDROPTERIDINE PYROPHOSPHOKINASE"/>
    <property type="match status" value="1"/>
</dbReference>
<comment type="caution">
    <text evidence="10">The sequence shown here is derived from an EMBL/GenBank/DDBJ whole genome shotgun (WGS) entry which is preliminary data.</text>
</comment>
<dbReference type="CDD" id="cd00483">
    <property type="entry name" value="HPPK"/>
    <property type="match status" value="1"/>
</dbReference>
<evidence type="ECO:0000256" key="2">
    <source>
        <dbReference type="ARBA" id="ARBA00005051"/>
    </source>
</evidence>
<dbReference type="PANTHER" id="PTHR43071">
    <property type="entry name" value="2-AMINO-4-HYDROXY-6-HYDROXYMETHYLDIHYDROPTERIDINE PYROPHOSPHOKINASE"/>
    <property type="match status" value="1"/>
</dbReference>
<dbReference type="EC" id="2.7.6.3" evidence="3"/>
<evidence type="ECO:0000256" key="4">
    <source>
        <dbReference type="ARBA" id="ARBA00022679"/>
    </source>
</evidence>